<evidence type="ECO:0000313" key="12">
    <source>
        <dbReference type="EMBL" id="QDV49667.1"/>
    </source>
</evidence>
<evidence type="ECO:0000259" key="10">
    <source>
        <dbReference type="PROSITE" id="PS50893"/>
    </source>
</evidence>
<dbReference type="CDD" id="cd03251">
    <property type="entry name" value="ABCC_MsbA"/>
    <property type="match status" value="1"/>
</dbReference>
<comment type="subcellular location">
    <subcellularLocation>
        <location evidence="1">Cell membrane</location>
        <topology evidence="1">Multi-pass membrane protein</topology>
    </subcellularLocation>
</comment>
<dbReference type="InterPro" id="IPR017871">
    <property type="entry name" value="ABC_transporter-like_CS"/>
</dbReference>
<evidence type="ECO:0000256" key="2">
    <source>
        <dbReference type="ARBA" id="ARBA00022448"/>
    </source>
</evidence>
<dbReference type="GO" id="GO:0034040">
    <property type="term" value="F:ATPase-coupled lipid transmembrane transporter activity"/>
    <property type="evidence" value="ECO:0007669"/>
    <property type="project" value="TreeGrafter"/>
</dbReference>
<evidence type="ECO:0000256" key="6">
    <source>
        <dbReference type="ARBA" id="ARBA00022840"/>
    </source>
</evidence>
<dbReference type="EMBL" id="CP037452">
    <property type="protein sequence ID" value="QDV49667.1"/>
    <property type="molecule type" value="Genomic_DNA"/>
</dbReference>
<dbReference type="InterPro" id="IPR036640">
    <property type="entry name" value="ABC1_TM_sf"/>
</dbReference>
<feature type="domain" description="ABC transporter" evidence="10">
    <location>
        <begin position="169"/>
        <end position="404"/>
    </location>
</feature>
<dbReference type="KEGG" id="gfm:Enr17x_16880"/>
<dbReference type="GO" id="GO:0005524">
    <property type="term" value="F:ATP binding"/>
    <property type="evidence" value="ECO:0007669"/>
    <property type="project" value="UniProtKB-KW"/>
</dbReference>
<keyword evidence="4 9" id="KW-0812">Transmembrane</keyword>
<organism evidence="12 13">
    <name type="scientific">Gimesia fumaroli</name>
    <dbReference type="NCBI Taxonomy" id="2527976"/>
    <lineage>
        <taxon>Bacteria</taxon>
        <taxon>Pseudomonadati</taxon>
        <taxon>Planctomycetota</taxon>
        <taxon>Planctomycetia</taxon>
        <taxon>Planctomycetales</taxon>
        <taxon>Planctomycetaceae</taxon>
        <taxon>Gimesia</taxon>
    </lineage>
</organism>
<dbReference type="CDD" id="cd07346">
    <property type="entry name" value="ABC_6TM_exporters"/>
    <property type="match status" value="1"/>
</dbReference>
<reference evidence="12 13" key="1">
    <citation type="submission" date="2019-03" db="EMBL/GenBank/DDBJ databases">
        <title>Deep-cultivation of Planctomycetes and their phenomic and genomic characterization uncovers novel biology.</title>
        <authorList>
            <person name="Wiegand S."/>
            <person name="Jogler M."/>
            <person name="Boedeker C."/>
            <person name="Pinto D."/>
            <person name="Vollmers J."/>
            <person name="Rivas-Marin E."/>
            <person name="Kohn T."/>
            <person name="Peeters S.H."/>
            <person name="Heuer A."/>
            <person name="Rast P."/>
            <person name="Oberbeckmann S."/>
            <person name="Bunk B."/>
            <person name="Jeske O."/>
            <person name="Meyerdierks A."/>
            <person name="Storesund J.E."/>
            <person name="Kallscheuer N."/>
            <person name="Luecker S."/>
            <person name="Lage O.M."/>
            <person name="Pohl T."/>
            <person name="Merkel B.J."/>
            <person name="Hornburger P."/>
            <person name="Mueller R.-W."/>
            <person name="Bruemmer F."/>
            <person name="Labrenz M."/>
            <person name="Spormann A.M."/>
            <person name="Op den Camp H."/>
            <person name="Overmann J."/>
            <person name="Amann R."/>
            <person name="Jetten M.S.M."/>
            <person name="Mascher T."/>
            <person name="Medema M.H."/>
            <person name="Devos D.P."/>
            <person name="Kaster A.-K."/>
            <person name="Ovreas L."/>
            <person name="Rohde M."/>
            <person name="Galperin M.Y."/>
            <person name="Jogler C."/>
        </authorList>
    </citation>
    <scope>NUCLEOTIDE SEQUENCE [LARGE SCALE GENOMIC DNA]</scope>
    <source>
        <strain evidence="12 13">Enr17</strain>
    </source>
</reference>
<dbReference type="PANTHER" id="PTHR24221:SF654">
    <property type="entry name" value="ATP-BINDING CASSETTE SUB-FAMILY B MEMBER 6"/>
    <property type="match status" value="1"/>
</dbReference>
<dbReference type="Pfam" id="PF00664">
    <property type="entry name" value="ABC_membrane"/>
    <property type="match status" value="1"/>
</dbReference>
<dbReference type="InterPro" id="IPR039421">
    <property type="entry name" value="Type_1_exporter"/>
</dbReference>
<dbReference type="Pfam" id="PF00005">
    <property type="entry name" value="ABC_tran"/>
    <property type="match status" value="1"/>
</dbReference>
<dbReference type="InterPro" id="IPR011527">
    <property type="entry name" value="ABC1_TM_dom"/>
</dbReference>
<keyword evidence="3" id="KW-1003">Cell membrane</keyword>
<dbReference type="Gene3D" id="3.40.50.300">
    <property type="entry name" value="P-loop containing nucleotide triphosphate hydrolases"/>
    <property type="match status" value="1"/>
</dbReference>
<accession>A0A518I990</accession>
<dbReference type="PROSITE" id="PS50929">
    <property type="entry name" value="ABC_TM1F"/>
    <property type="match status" value="1"/>
</dbReference>
<keyword evidence="2" id="KW-0813">Transport</keyword>
<evidence type="ECO:0000259" key="11">
    <source>
        <dbReference type="PROSITE" id="PS50929"/>
    </source>
</evidence>
<evidence type="ECO:0000256" key="3">
    <source>
        <dbReference type="ARBA" id="ARBA00022475"/>
    </source>
</evidence>
<dbReference type="GO" id="GO:0140359">
    <property type="term" value="F:ABC-type transporter activity"/>
    <property type="evidence" value="ECO:0007669"/>
    <property type="project" value="InterPro"/>
</dbReference>
<keyword evidence="8 9" id="KW-0472">Membrane</keyword>
<dbReference type="PROSITE" id="PS00211">
    <property type="entry name" value="ABC_TRANSPORTER_1"/>
    <property type="match status" value="1"/>
</dbReference>
<protein>
    <submittedName>
        <fullName evidence="12">Multidrug export ATP-binding/permease protein</fullName>
        <ecNumber evidence="12">3.6.3.-</ecNumber>
    </submittedName>
</protein>
<keyword evidence="13" id="KW-1185">Reference proteome</keyword>
<dbReference type="SMART" id="SM00382">
    <property type="entry name" value="AAA"/>
    <property type="match status" value="1"/>
</dbReference>
<dbReference type="FunFam" id="3.40.50.300:FF:000221">
    <property type="entry name" value="Multidrug ABC transporter ATP-binding protein"/>
    <property type="match status" value="1"/>
</dbReference>
<dbReference type="InterPro" id="IPR027417">
    <property type="entry name" value="P-loop_NTPase"/>
</dbReference>
<dbReference type="Gene3D" id="1.20.1560.10">
    <property type="entry name" value="ABC transporter type 1, transmembrane domain"/>
    <property type="match status" value="1"/>
</dbReference>
<dbReference type="SUPFAM" id="SSF52540">
    <property type="entry name" value="P-loop containing nucleoside triphosphate hydrolases"/>
    <property type="match status" value="1"/>
</dbReference>
<evidence type="ECO:0000256" key="5">
    <source>
        <dbReference type="ARBA" id="ARBA00022741"/>
    </source>
</evidence>
<dbReference type="Proteomes" id="UP000318313">
    <property type="component" value="Chromosome"/>
</dbReference>
<evidence type="ECO:0000256" key="9">
    <source>
        <dbReference type="SAM" id="Phobius"/>
    </source>
</evidence>
<dbReference type="InterPro" id="IPR003593">
    <property type="entry name" value="AAA+_ATPase"/>
</dbReference>
<evidence type="ECO:0000256" key="7">
    <source>
        <dbReference type="ARBA" id="ARBA00022989"/>
    </source>
</evidence>
<evidence type="ECO:0000313" key="13">
    <source>
        <dbReference type="Proteomes" id="UP000318313"/>
    </source>
</evidence>
<evidence type="ECO:0000256" key="4">
    <source>
        <dbReference type="ARBA" id="ARBA00022692"/>
    </source>
</evidence>
<feature type="transmembrane region" description="Helical" evidence="9">
    <location>
        <begin position="108"/>
        <end position="126"/>
    </location>
</feature>
<keyword evidence="7 9" id="KW-1133">Transmembrane helix</keyword>
<feature type="transmembrane region" description="Helical" evidence="9">
    <location>
        <begin position="77"/>
        <end position="96"/>
    </location>
</feature>
<gene>
    <name evidence="12" type="ORF">Enr17x_16880</name>
</gene>
<dbReference type="EC" id="3.6.3.-" evidence="12"/>
<dbReference type="InterPro" id="IPR003439">
    <property type="entry name" value="ABC_transporter-like_ATP-bd"/>
</dbReference>
<keyword evidence="5" id="KW-0547">Nucleotide-binding</keyword>
<dbReference type="SUPFAM" id="SSF90123">
    <property type="entry name" value="ABC transporter transmembrane region"/>
    <property type="match status" value="1"/>
</dbReference>
<dbReference type="PROSITE" id="PS50893">
    <property type="entry name" value="ABC_TRANSPORTER_2"/>
    <property type="match status" value="1"/>
</dbReference>
<name>A0A518I990_9PLAN</name>
<dbReference type="AlphaFoldDB" id="A0A518I990"/>
<evidence type="ECO:0000256" key="1">
    <source>
        <dbReference type="ARBA" id="ARBA00004651"/>
    </source>
</evidence>
<dbReference type="PANTHER" id="PTHR24221">
    <property type="entry name" value="ATP-BINDING CASSETTE SUB-FAMILY B"/>
    <property type="match status" value="1"/>
</dbReference>
<dbReference type="GO" id="GO:0005886">
    <property type="term" value="C:plasma membrane"/>
    <property type="evidence" value="ECO:0007669"/>
    <property type="project" value="UniProtKB-SubCell"/>
</dbReference>
<sequence>MVYLTHRTWISRIRPQHRKIRAQRVAVDALATESFGGMRVVRAFGRQRSETSRVLRGNHLMGRQELYAWWWSRLIEIAWETLIPIASACLLLYGGWQVLQGELTLGELVMFLAYLLMLLGPLAVLAQSAAQFQNSLSGFDRVLDLLDEPREMELSTAKNISKSEITGRITFENVGFQYPGSEQFALEEVSLDVEPGETIALVGPSGAGKTTFCNLVARFYDPTSGRVLLDGRDLRELDVESYRNHIGVVEQDVFLFDGSVADNIGYGNRHASLAEIQHAAEIANADEFIKVLPDGYQTIIGERGVKLSGGQRQRLAIARAILADPRILILDEATSNLDTESERLIQDSLTTLMQGRTCFVIAHRLSTITHANRIVVFEAGRITETGTHDALMAAGGKYHEMVLLQTSPAEVS</sequence>
<feature type="domain" description="ABC transmembrane type-1" evidence="11">
    <location>
        <begin position="1"/>
        <end position="134"/>
    </location>
</feature>
<dbReference type="GO" id="GO:0016887">
    <property type="term" value="F:ATP hydrolysis activity"/>
    <property type="evidence" value="ECO:0007669"/>
    <property type="project" value="InterPro"/>
</dbReference>
<proteinExistence type="predicted"/>
<keyword evidence="12" id="KW-0378">Hydrolase</keyword>
<evidence type="ECO:0000256" key="8">
    <source>
        <dbReference type="ARBA" id="ARBA00023136"/>
    </source>
</evidence>
<keyword evidence="6 12" id="KW-0067">ATP-binding</keyword>